<feature type="compositionally biased region" description="Basic and acidic residues" evidence="2">
    <location>
        <begin position="1"/>
        <end position="18"/>
    </location>
</feature>
<evidence type="ECO:0000313" key="5">
    <source>
        <dbReference type="Proteomes" id="UP001183809"/>
    </source>
</evidence>
<dbReference type="SUPFAM" id="SSF51679">
    <property type="entry name" value="Bacterial luciferase-like"/>
    <property type="match status" value="1"/>
</dbReference>
<feature type="region of interest" description="Disordered" evidence="2">
    <location>
        <begin position="1"/>
        <end position="20"/>
    </location>
</feature>
<dbReference type="EMBL" id="JAVREY010000135">
    <property type="protein sequence ID" value="MDT0469853.1"/>
    <property type="molecule type" value="Genomic_DNA"/>
</dbReference>
<feature type="domain" description="Luciferase-like" evidence="3">
    <location>
        <begin position="43"/>
        <end position="328"/>
    </location>
</feature>
<dbReference type="PANTHER" id="PTHR30137">
    <property type="entry name" value="LUCIFERASE-LIKE MONOOXYGENASE"/>
    <property type="match status" value="1"/>
</dbReference>
<keyword evidence="4" id="KW-0560">Oxidoreductase</keyword>
<evidence type="ECO:0000313" key="4">
    <source>
        <dbReference type="EMBL" id="MDT0469853.1"/>
    </source>
</evidence>
<accession>A0ABU2U9D9</accession>
<organism evidence="4 5">
    <name type="scientific">Streptomyces gibsoniae</name>
    <dbReference type="NCBI Taxonomy" id="3075529"/>
    <lineage>
        <taxon>Bacteria</taxon>
        <taxon>Bacillati</taxon>
        <taxon>Actinomycetota</taxon>
        <taxon>Actinomycetes</taxon>
        <taxon>Kitasatosporales</taxon>
        <taxon>Streptomycetaceae</taxon>
        <taxon>Streptomyces</taxon>
    </lineage>
</organism>
<evidence type="ECO:0000259" key="3">
    <source>
        <dbReference type="Pfam" id="PF00296"/>
    </source>
</evidence>
<evidence type="ECO:0000256" key="1">
    <source>
        <dbReference type="ARBA" id="ARBA00007789"/>
    </source>
</evidence>
<proteinExistence type="predicted"/>
<dbReference type="Pfam" id="PF00296">
    <property type="entry name" value="Bac_luciferase"/>
    <property type="match status" value="1"/>
</dbReference>
<dbReference type="GO" id="GO:0016491">
    <property type="term" value="F:oxidoreductase activity"/>
    <property type="evidence" value="ECO:0007669"/>
    <property type="project" value="UniProtKB-KW"/>
</dbReference>
<dbReference type="Gene3D" id="3.20.20.30">
    <property type="entry name" value="Luciferase-like domain"/>
    <property type="match status" value="1"/>
</dbReference>
<gene>
    <name evidence="4" type="ORF">RM764_44175</name>
</gene>
<name>A0ABU2U9D9_9ACTN</name>
<protein>
    <submittedName>
        <fullName evidence="4">LLM class flavin-dependent oxidoreductase</fullName>
        <ecNumber evidence="4">1.-.-.-</ecNumber>
    </submittedName>
</protein>
<sequence>MEDRQHQPDEVHSVRRTGEPPWAAGLLPPLSVLDLALTEEGASARDALAAVVSTARRASELGFRRVWVAEHHRYRSVGSVAPAVLSSHLAASTSGVRVGSGGVLLTNHAPLAVAEQFTTLAALHPGRIDLGIGRGPGTNDLHTIRALRRGADRATDDEYRAGLIELLEYLADADARRVLPGADALPEPWLLSSSVGGSELAAELGLPLAFAHHIRPDNTLEALGRYREQFRASRWCERPRVLVSVETLCAPTHTEVDRLGRPAMLAMAAAVEGRGAEAPLLSPAKAATETLNPALEERLGRMRAAQAYGTPEEVRRRLSAVASQTGADELMLSTPVYDLNDRMRSVSLVAAVNV</sequence>
<reference evidence="5" key="1">
    <citation type="submission" date="2023-07" db="EMBL/GenBank/DDBJ databases">
        <title>30 novel species of actinomycetes from the DSMZ collection.</title>
        <authorList>
            <person name="Nouioui I."/>
        </authorList>
    </citation>
    <scope>NUCLEOTIDE SEQUENCE [LARGE SCALE GENOMIC DNA]</scope>
    <source>
        <strain evidence="5">DSM 41699</strain>
    </source>
</reference>
<dbReference type="InterPro" id="IPR036661">
    <property type="entry name" value="Luciferase-like_sf"/>
</dbReference>
<dbReference type="Proteomes" id="UP001183809">
    <property type="component" value="Unassembled WGS sequence"/>
</dbReference>
<dbReference type="NCBIfam" id="TIGR03558">
    <property type="entry name" value="oxido_grp_1"/>
    <property type="match status" value="1"/>
</dbReference>
<comment type="caution">
    <text evidence="4">The sequence shown here is derived from an EMBL/GenBank/DDBJ whole genome shotgun (WGS) entry which is preliminary data.</text>
</comment>
<keyword evidence="5" id="KW-1185">Reference proteome</keyword>
<dbReference type="EC" id="1.-.-.-" evidence="4"/>
<dbReference type="InterPro" id="IPR011251">
    <property type="entry name" value="Luciferase-like_dom"/>
</dbReference>
<dbReference type="RefSeq" id="WP_311701271.1">
    <property type="nucleotide sequence ID" value="NZ_JAVREY010000135.1"/>
</dbReference>
<dbReference type="InterPro" id="IPR050766">
    <property type="entry name" value="Bact_Lucif_Oxidored"/>
</dbReference>
<dbReference type="InterPro" id="IPR019949">
    <property type="entry name" value="CmoO-like"/>
</dbReference>
<evidence type="ECO:0000256" key="2">
    <source>
        <dbReference type="SAM" id="MobiDB-lite"/>
    </source>
</evidence>
<comment type="similarity">
    <text evidence="1">To bacterial alkanal monooxygenase alpha and beta chains.</text>
</comment>
<dbReference type="PANTHER" id="PTHR30137:SF6">
    <property type="entry name" value="LUCIFERASE-LIKE MONOOXYGENASE"/>
    <property type="match status" value="1"/>
</dbReference>